<dbReference type="Proteomes" id="UP000030669">
    <property type="component" value="Unassembled WGS sequence"/>
</dbReference>
<feature type="compositionally biased region" description="Pro residues" evidence="2">
    <location>
        <begin position="228"/>
        <end position="239"/>
    </location>
</feature>
<keyword evidence="1" id="KW-0862">Zinc</keyword>
<keyword evidence="1" id="KW-0863">Zinc-finger</keyword>
<evidence type="ECO:0000256" key="2">
    <source>
        <dbReference type="SAM" id="MobiDB-lite"/>
    </source>
</evidence>
<proteinExistence type="predicted"/>
<keyword evidence="5" id="KW-1185">Reference proteome</keyword>
<protein>
    <recommendedName>
        <fullName evidence="3">GATA-type domain-containing protein</fullName>
    </recommendedName>
</protein>
<feature type="region of interest" description="Disordered" evidence="2">
    <location>
        <begin position="194"/>
        <end position="302"/>
    </location>
</feature>
<dbReference type="KEGG" id="gtr:GLOTRDRAFT_121103"/>
<sequence>MSHRGESMVMPQRRYDPYSKSHDLSHPSPPPIATLTNSPSLSTSSLDRSAVSSPAPNGHHHSQSTYGAPYYSHSIKQSPKPYYASAHPPPMDNAAPPPKTTPTPRKVPQGYGGGALPGVSHIAPGTMRNGYAPAHQLPSQSDYGIILTDDAATKLSDRVRRRCFNCCTTDTSTWRRSTLNPGKVLCNKCGLFERTHSRPRPDQFPHKRGHITSAQRARTPPQQQQLPPMAPQGQQPPPHSYSHPSIAPLFARAEWRAPPPQQKGEAPPARLRPVSPTPPSSRSESPSHAKNAFSEQAHDRPA</sequence>
<dbReference type="HOGENOM" id="CLU_046447_0_0_1"/>
<dbReference type="GO" id="GO:0006355">
    <property type="term" value="P:regulation of DNA-templated transcription"/>
    <property type="evidence" value="ECO:0007669"/>
    <property type="project" value="InterPro"/>
</dbReference>
<dbReference type="GO" id="GO:0043565">
    <property type="term" value="F:sequence-specific DNA binding"/>
    <property type="evidence" value="ECO:0007669"/>
    <property type="project" value="InterPro"/>
</dbReference>
<dbReference type="Pfam" id="PF00320">
    <property type="entry name" value="GATA"/>
    <property type="match status" value="1"/>
</dbReference>
<feature type="compositionally biased region" description="Low complexity" evidence="2">
    <location>
        <begin position="34"/>
        <end position="53"/>
    </location>
</feature>
<evidence type="ECO:0000313" key="4">
    <source>
        <dbReference type="EMBL" id="EPQ56770.1"/>
    </source>
</evidence>
<dbReference type="EMBL" id="KB469300">
    <property type="protein sequence ID" value="EPQ56770.1"/>
    <property type="molecule type" value="Genomic_DNA"/>
</dbReference>
<dbReference type="SMART" id="SM00401">
    <property type="entry name" value="ZnF_GATA"/>
    <property type="match status" value="1"/>
</dbReference>
<gene>
    <name evidence="4" type="ORF">GLOTRDRAFT_121103</name>
</gene>
<organism evidence="4 5">
    <name type="scientific">Gloeophyllum trabeum (strain ATCC 11539 / FP-39264 / Madison 617)</name>
    <name type="common">Brown rot fungus</name>
    <dbReference type="NCBI Taxonomy" id="670483"/>
    <lineage>
        <taxon>Eukaryota</taxon>
        <taxon>Fungi</taxon>
        <taxon>Dikarya</taxon>
        <taxon>Basidiomycota</taxon>
        <taxon>Agaricomycotina</taxon>
        <taxon>Agaricomycetes</taxon>
        <taxon>Gloeophyllales</taxon>
        <taxon>Gloeophyllaceae</taxon>
        <taxon>Gloeophyllum</taxon>
    </lineage>
</organism>
<dbReference type="GeneID" id="19300706"/>
<dbReference type="AlphaFoldDB" id="S7RQA4"/>
<dbReference type="OrthoDB" id="515401at2759"/>
<dbReference type="RefSeq" id="XP_007865441.1">
    <property type="nucleotide sequence ID" value="XM_007867250.1"/>
</dbReference>
<feature type="compositionally biased region" description="Pro residues" evidence="2">
    <location>
        <begin position="87"/>
        <end position="101"/>
    </location>
</feature>
<dbReference type="Gene3D" id="3.30.50.10">
    <property type="entry name" value="Erythroid Transcription Factor GATA-1, subunit A"/>
    <property type="match status" value="1"/>
</dbReference>
<dbReference type="eggNOG" id="ENOG502SPPR">
    <property type="taxonomic scope" value="Eukaryota"/>
</dbReference>
<dbReference type="PROSITE" id="PS50114">
    <property type="entry name" value="GATA_ZN_FINGER_2"/>
    <property type="match status" value="1"/>
</dbReference>
<dbReference type="CDD" id="cd00202">
    <property type="entry name" value="ZnF_GATA"/>
    <property type="match status" value="1"/>
</dbReference>
<name>S7RQA4_GLOTA</name>
<dbReference type="InterPro" id="IPR000679">
    <property type="entry name" value="Znf_GATA"/>
</dbReference>
<keyword evidence="1" id="KW-0479">Metal-binding</keyword>
<evidence type="ECO:0000259" key="3">
    <source>
        <dbReference type="PROSITE" id="PS50114"/>
    </source>
</evidence>
<reference evidence="4 5" key="1">
    <citation type="journal article" date="2012" name="Science">
        <title>The Paleozoic origin of enzymatic lignin decomposition reconstructed from 31 fungal genomes.</title>
        <authorList>
            <person name="Floudas D."/>
            <person name="Binder M."/>
            <person name="Riley R."/>
            <person name="Barry K."/>
            <person name="Blanchette R.A."/>
            <person name="Henrissat B."/>
            <person name="Martinez A.T."/>
            <person name="Otillar R."/>
            <person name="Spatafora J.W."/>
            <person name="Yadav J.S."/>
            <person name="Aerts A."/>
            <person name="Benoit I."/>
            <person name="Boyd A."/>
            <person name="Carlson A."/>
            <person name="Copeland A."/>
            <person name="Coutinho P.M."/>
            <person name="de Vries R.P."/>
            <person name="Ferreira P."/>
            <person name="Findley K."/>
            <person name="Foster B."/>
            <person name="Gaskell J."/>
            <person name="Glotzer D."/>
            <person name="Gorecki P."/>
            <person name="Heitman J."/>
            <person name="Hesse C."/>
            <person name="Hori C."/>
            <person name="Igarashi K."/>
            <person name="Jurgens J.A."/>
            <person name="Kallen N."/>
            <person name="Kersten P."/>
            <person name="Kohler A."/>
            <person name="Kuees U."/>
            <person name="Kumar T.K.A."/>
            <person name="Kuo A."/>
            <person name="LaButti K."/>
            <person name="Larrondo L.F."/>
            <person name="Lindquist E."/>
            <person name="Ling A."/>
            <person name="Lombard V."/>
            <person name="Lucas S."/>
            <person name="Lundell T."/>
            <person name="Martin R."/>
            <person name="McLaughlin D.J."/>
            <person name="Morgenstern I."/>
            <person name="Morin E."/>
            <person name="Murat C."/>
            <person name="Nagy L.G."/>
            <person name="Nolan M."/>
            <person name="Ohm R.A."/>
            <person name="Patyshakuliyeva A."/>
            <person name="Rokas A."/>
            <person name="Ruiz-Duenas F.J."/>
            <person name="Sabat G."/>
            <person name="Salamov A."/>
            <person name="Samejima M."/>
            <person name="Schmutz J."/>
            <person name="Slot J.C."/>
            <person name="St John F."/>
            <person name="Stenlid J."/>
            <person name="Sun H."/>
            <person name="Sun S."/>
            <person name="Syed K."/>
            <person name="Tsang A."/>
            <person name="Wiebenga A."/>
            <person name="Young D."/>
            <person name="Pisabarro A."/>
            <person name="Eastwood D.C."/>
            <person name="Martin F."/>
            <person name="Cullen D."/>
            <person name="Grigoriev I.V."/>
            <person name="Hibbett D.S."/>
        </authorList>
    </citation>
    <scope>NUCLEOTIDE SEQUENCE [LARGE SCALE GENOMIC DNA]</scope>
    <source>
        <strain evidence="4 5">ATCC 11539</strain>
    </source>
</reference>
<accession>S7RQA4</accession>
<feature type="domain" description="GATA-type" evidence="3">
    <location>
        <begin position="157"/>
        <end position="216"/>
    </location>
</feature>
<feature type="compositionally biased region" description="Basic and acidic residues" evidence="2">
    <location>
        <begin position="13"/>
        <end position="25"/>
    </location>
</feature>
<evidence type="ECO:0000256" key="1">
    <source>
        <dbReference type="PROSITE-ProRule" id="PRU00094"/>
    </source>
</evidence>
<feature type="compositionally biased region" description="Basic and acidic residues" evidence="2">
    <location>
        <begin position="194"/>
        <end position="205"/>
    </location>
</feature>
<feature type="region of interest" description="Disordered" evidence="2">
    <location>
        <begin position="1"/>
        <end position="110"/>
    </location>
</feature>
<dbReference type="OMA" id="SIMYTED"/>
<evidence type="ECO:0000313" key="5">
    <source>
        <dbReference type="Proteomes" id="UP000030669"/>
    </source>
</evidence>
<dbReference type="SUPFAM" id="SSF57716">
    <property type="entry name" value="Glucocorticoid receptor-like (DNA-binding domain)"/>
    <property type="match status" value="1"/>
</dbReference>
<dbReference type="GO" id="GO:0008270">
    <property type="term" value="F:zinc ion binding"/>
    <property type="evidence" value="ECO:0007669"/>
    <property type="project" value="UniProtKB-KW"/>
</dbReference>
<dbReference type="InterPro" id="IPR013088">
    <property type="entry name" value="Znf_NHR/GATA"/>
</dbReference>